<feature type="domain" description="Response regulatory" evidence="3">
    <location>
        <begin position="4"/>
        <end position="122"/>
    </location>
</feature>
<dbReference type="OrthoDB" id="9800897at2"/>
<dbReference type="SUPFAM" id="SSF52172">
    <property type="entry name" value="CheY-like"/>
    <property type="match status" value="1"/>
</dbReference>
<evidence type="ECO:0000313" key="4">
    <source>
        <dbReference type="EMBL" id="PJK29729.1"/>
    </source>
</evidence>
<evidence type="ECO:0000313" key="5">
    <source>
        <dbReference type="Proteomes" id="UP000229498"/>
    </source>
</evidence>
<dbReference type="PANTHER" id="PTHR44591">
    <property type="entry name" value="STRESS RESPONSE REGULATOR PROTEIN 1"/>
    <property type="match status" value="1"/>
</dbReference>
<dbReference type="CDD" id="cd00156">
    <property type="entry name" value="REC"/>
    <property type="match status" value="1"/>
</dbReference>
<keyword evidence="1 2" id="KW-0597">Phosphoprotein</keyword>
<dbReference type="Proteomes" id="UP000229498">
    <property type="component" value="Unassembled WGS sequence"/>
</dbReference>
<evidence type="ECO:0000259" key="3">
    <source>
        <dbReference type="PROSITE" id="PS50110"/>
    </source>
</evidence>
<feature type="modified residue" description="4-aspartylphosphate" evidence="2">
    <location>
        <position position="53"/>
    </location>
</feature>
<dbReference type="InterPro" id="IPR011006">
    <property type="entry name" value="CheY-like_superfamily"/>
</dbReference>
<proteinExistence type="predicted"/>
<accession>A0A2M9G1Y5</accession>
<dbReference type="EMBL" id="PHIG01000032">
    <property type="protein sequence ID" value="PJK29729.1"/>
    <property type="molecule type" value="Genomic_DNA"/>
</dbReference>
<dbReference type="RefSeq" id="WP_109793754.1">
    <property type="nucleotide sequence ID" value="NZ_PHIG01000032.1"/>
</dbReference>
<dbReference type="InterPro" id="IPR001789">
    <property type="entry name" value="Sig_transdc_resp-reg_receiver"/>
</dbReference>
<dbReference type="GO" id="GO:0000160">
    <property type="term" value="P:phosphorelay signal transduction system"/>
    <property type="evidence" value="ECO:0007669"/>
    <property type="project" value="InterPro"/>
</dbReference>
<sequence length="122" mass="13730">MTKKLLLIDDDPGIGHFVRKVAEDLGYEVHTQTEAAGFLRCFDQHRPDVIMLDLTMPETDGVELLQALAQRQCRSGIFIFSGYDARICQMAFQIGQIANLDMREIIPKPVRAAKLRNILSAV</sequence>
<dbReference type="AlphaFoldDB" id="A0A2M9G1Y5"/>
<evidence type="ECO:0000256" key="1">
    <source>
        <dbReference type="ARBA" id="ARBA00022553"/>
    </source>
</evidence>
<name>A0A2M9G1Y5_9PROT</name>
<reference evidence="4 5" key="1">
    <citation type="submission" date="2017-11" db="EMBL/GenBank/DDBJ databases">
        <title>Draft genome sequence of Rhizobiales bacterium SY3-13.</title>
        <authorList>
            <person name="Sun C."/>
        </authorList>
    </citation>
    <scope>NUCLEOTIDE SEQUENCE [LARGE SCALE GENOMIC DNA]</scope>
    <source>
        <strain evidence="4 5">SY3-13</strain>
    </source>
</reference>
<gene>
    <name evidence="4" type="ORF">CVT23_11870</name>
</gene>
<dbReference type="InterPro" id="IPR050595">
    <property type="entry name" value="Bact_response_regulator"/>
</dbReference>
<protein>
    <recommendedName>
        <fullName evidence="3">Response regulatory domain-containing protein</fullName>
    </recommendedName>
</protein>
<dbReference type="PANTHER" id="PTHR44591:SF3">
    <property type="entry name" value="RESPONSE REGULATORY DOMAIN-CONTAINING PROTEIN"/>
    <property type="match status" value="1"/>
</dbReference>
<comment type="caution">
    <text evidence="4">The sequence shown here is derived from an EMBL/GenBank/DDBJ whole genome shotgun (WGS) entry which is preliminary data.</text>
</comment>
<keyword evidence="5" id="KW-1185">Reference proteome</keyword>
<dbReference type="PROSITE" id="PS50110">
    <property type="entry name" value="RESPONSE_REGULATORY"/>
    <property type="match status" value="1"/>
</dbReference>
<dbReference type="Gene3D" id="3.40.50.2300">
    <property type="match status" value="1"/>
</dbReference>
<dbReference type="SMART" id="SM00448">
    <property type="entry name" value="REC"/>
    <property type="match status" value="1"/>
</dbReference>
<evidence type="ECO:0000256" key="2">
    <source>
        <dbReference type="PROSITE-ProRule" id="PRU00169"/>
    </source>
</evidence>
<organism evidence="4 5">
    <name type="scientific">Minwuia thermotolerans</name>
    <dbReference type="NCBI Taxonomy" id="2056226"/>
    <lineage>
        <taxon>Bacteria</taxon>
        <taxon>Pseudomonadati</taxon>
        <taxon>Pseudomonadota</taxon>
        <taxon>Alphaproteobacteria</taxon>
        <taxon>Minwuiales</taxon>
        <taxon>Minwuiaceae</taxon>
        <taxon>Minwuia</taxon>
    </lineage>
</organism>
<dbReference type="Pfam" id="PF00072">
    <property type="entry name" value="Response_reg"/>
    <property type="match status" value="1"/>
</dbReference>